<evidence type="ECO:0000313" key="6">
    <source>
        <dbReference type="EMBL" id="NDK89715.1"/>
    </source>
</evidence>
<dbReference type="InterPro" id="IPR050109">
    <property type="entry name" value="HTH-type_TetR-like_transc_reg"/>
</dbReference>
<sequence length="185" mass="19789">MGRWEPDTRTRMASAAVELFAERGFDQTTAGDIATRAGVTERTFFRHFADKREVLFDGSNTLQGVVLAAMDSCPRGLPGIEVVATAFAATADFFDGRVDYALRRAAVIDASGSLRERELRKLDMLADAVAARLEERGTPAGPAAVIAEVGVAVFKVAFAQWVSAGAVRSLGTYVEDAVADLRSAM</sequence>
<keyword evidence="7" id="KW-1185">Reference proteome</keyword>
<evidence type="ECO:0000256" key="3">
    <source>
        <dbReference type="ARBA" id="ARBA00023163"/>
    </source>
</evidence>
<dbReference type="Gene3D" id="1.10.357.10">
    <property type="entry name" value="Tetracycline Repressor, domain 2"/>
    <property type="match status" value="1"/>
</dbReference>
<keyword evidence="3" id="KW-0804">Transcription</keyword>
<dbReference type="PRINTS" id="PR00455">
    <property type="entry name" value="HTHTETR"/>
</dbReference>
<comment type="caution">
    <text evidence="6">The sequence shown here is derived from an EMBL/GenBank/DDBJ whole genome shotgun (WGS) entry which is preliminary data.</text>
</comment>
<dbReference type="Proteomes" id="UP000466307">
    <property type="component" value="Unassembled WGS sequence"/>
</dbReference>
<evidence type="ECO:0000256" key="1">
    <source>
        <dbReference type="ARBA" id="ARBA00023015"/>
    </source>
</evidence>
<dbReference type="PROSITE" id="PS01081">
    <property type="entry name" value="HTH_TETR_1"/>
    <property type="match status" value="1"/>
</dbReference>
<dbReference type="GO" id="GO:0003700">
    <property type="term" value="F:DNA-binding transcription factor activity"/>
    <property type="evidence" value="ECO:0007669"/>
    <property type="project" value="TreeGrafter"/>
</dbReference>
<dbReference type="InterPro" id="IPR009057">
    <property type="entry name" value="Homeodomain-like_sf"/>
</dbReference>
<keyword evidence="2 4" id="KW-0238">DNA-binding</keyword>
<feature type="domain" description="HTH tetR-type" evidence="5">
    <location>
        <begin position="6"/>
        <end position="66"/>
    </location>
</feature>
<dbReference type="RefSeq" id="WP_053777897.1">
    <property type="nucleotide sequence ID" value="NZ_JAADZU010000022.1"/>
</dbReference>
<organism evidence="6 7">
    <name type="scientific">Gordonia desulfuricans</name>
    <dbReference type="NCBI Taxonomy" id="89051"/>
    <lineage>
        <taxon>Bacteria</taxon>
        <taxon>Bacillati</taxon>
        <taxon>Actinomycetota</taxon>
        <taxon>Actinomycetes</taxon>
        <taxon>Mycobacteriales</taxon>
        <taxon>Gordoniaceae</taxon>
        <taxon>Gordonia</taxon>
    </lineage>
</organism>
<accession>A0A7K3LNA0</accession>
<dbReference type="GO" id="GO:0000976">
    <property type="term" value="F:transcription cis-regulatory region binding"/>
    <property type="evidence" value="ECO:0007669"/>
    <property type="project" value="TreeGrafter"/>
</dbReference>
<dbReference type="EMBL" id="JAADZU010000022">
    <property type="protein sequence ID" value="NDK89715.1"/>
    <property type="molecule type" value="Genomic_DNA"/>
</dbReference>
<dbReference type="InterPro" id="IPR023772">
    <property type="entry name" value="DNA-bd_HTH_TetR-type_CS"/>
</dbReference>
<evidence type="ECO:0000256" key="4">
    <source>
        <dbReference type="PROSITE-ProRule" id="PRU00335"/>
    </source>
</evidence>
<dbReference type="PROSITE" id="PS50977">
    <property type="entry name" value="HTH_TETR_2"/>
    <property type="match status" value="1"/>
</dbReference>
<dbReference type="PANTHER" id="PTHR30055">
    <property type="entry name" value="HTH-TYPE TRANSCRIPTIONAL REGULATOR RUTR"/>
    <property type="match status" value="1"/>
</dbReference>
<dbReference type="PANTHER" id="PTHR30055:SF238">
    <property type="entry name" value="MYCOFACTOCIN BIOSYNTHESIS TRANSCRIPTIONAL REGULATOR MFTR-RELATED"/>
    <property type="match status" value="1"/>
</dbReference>
<protein>
    <submittedName>
        <fullName evidence="6">TetR family transcriptional regulator</fullName>
    </submittedName>
</protein>
<proteinExistence type="predicted"/>
<keyword evidence="1" id="KW-0805">Transcription regulation</keyword>
<reference evidence="6 7" key="1">
    <citation type="submission" date="2020-01" db="EMBL/GenBank/DDBJ databases">
        <title>Investigation of new actinobacteria for the biodesulphurisation of diesel fuel.</title>
        <authorList>
            <person name="Athi Narayanan S.M."/>
        </authorList>
    </citation>
    <scope>NUCLEOTIDE SEQUENCE [LARGE SCALE GENOMIC DNA]</scope>
    <source>
        <strain evidence="6 7">213E</strain>
    </source>
</reference>
<dbReference type="InterPro" id="IPR001647">
    <property type="entry name" value="HTH_TetR"/>
</dbReference>
<evidence type="ECO:0000313" key="7">
    <source>
        <dbReference type="Proteomes" id="UP000466307"/>
    </source>
</evidence>
<feature type="DNA-binding region" description="H-T-H motif" evidence="4">
    <location>
        <begin position="29"/>
        <end position="48"/>
    </location>
</feature>
<name>A0A7K3LNA0_9ACTN</name>
<evidence type="ECO:0000259" key="5">
    <source>
        <dbReference type="PROSITE" id="PS50977"/>
    </source>
</evidence>
<gene>
    <name evidence="6" type="ORF">GYA93_09005</name>
</gene>
<dbReference type="Pfam" id="PF00440">
    <property type="entry name" value="TetR_N"/>
    <property type="match status" value="1"/>
</dbReference>
<dbReference type="AlphaFoldDB" id="A0A7K3LNA0"/>
<evidence type="ECO:0000256" key="2">
    <source>
        <dbReference type="ARBA" id="ARBA00023125"/>
    </source>
</evidence>
<dbReference type="SUPFAM" id="SSF46689">
    <property type="entry name" value="Homeodomain-like"/>
    <property type="match status" value="1"/>
</dbReference>